<dbReference type="Pfam" id="PF10117">
    <property type="entry name" value="McrBC"/>
    <property type="match status" value="1"/>
</dbReference>
<gene>
    <name evidence="2" type="ORF">GCM10009755_23470</name>
</gene>
<reference evidence="3" key="1">
    <citation type="journal article" date="2019" name="Int. J. Syst. Evol. Microbiol.">
        <title>The Global Catalogue of Microorganisms (GCM) 10K type strain sequencing project: providing services to taxonomists for standard genome sequencing and annotation.</title>
        <authorList>
            <consortium name="The Broad Institute Genomics Platform"/>
            <consortium name="The Broad Institute Genome Sequencing Center for Infectious Disease"/>
            <person name="Wu L."/>
            <person name="Ma J."/>
        </authorList>
    </citation>
    <scope>NUCLEOTIDE SEQUENCE [LARGE SCALE GENOMIC DNA]</scope>
    <source>
        <strain evidence="3">JCM 14546</strain>
    </source>
</reference>
<dbReference type="InterPro" id="IPR019292">
    <property type="entry name" value="McrC"/>
</dbReference>
<feature type="region of interest" description="Disordered" evidence="1">
    <location>
        <begin position="271"/>
        <end position="290"/>
    </location>
</feature>
<name>A0ABP5EXY0_9MICO</name>
<dbReference type="PANTHER" id="PTHR38733">
    <property type="entry name" value="PROTEIN MCRC"/>
    <property type="match status" value="1"/>
</dbReference>
<evidence type="ECO:0000313" key="2">
    <source>
        <dbReference type="EMBL" id="GAA2011400.1"/>
    </source>
</evidence>
<keyword evidence="3" id="KW-1185">Reference proteome</keyword>
<dbReference type="PANTHER" id="PTHR38733:SF1">
    <property type="entry name" value="TYPE IV METHYL-DIRECTED RESTRICTION ENZYME ECOKMCRBC"/>
    <property type="match status" value="1"/>
</dbReference>
<accession>A0ABP5EXY0</accession>
<protein>
    <recommendedName>
        <fullName evidence="4">5-methylcytosine-specific restriction enzyme subunit McrC</fullName>
    </recommendedName>
</protein>
<comment type="caution">
    <text evidence="2">The sequence shown here is derived from an EMBL/GenBank/DDBJ whole genome shotgun (WGS) entry which is preliminary data.</text>
</comment>
<dbReference type="Proteomes" id="UP001500755">
    <property type="component" value="Unassembled WGS sequence"/>
</dbReference>
<evidence type="ECO:0008006" key="4">
    <source>
        <dbReference type="Google" id="ProtNLM"/>
    </source>
</evidence>
<sequence length="290" mass="32949">MTMTRHRITCEYDDYVADTALNRVVKSTIVLLIRRSSVDASRKAALRRLLPYFDAVPLVSPTSIRWSDLTYHRGNASYRLLLGVCELIVRGLLPTTDDGDSKLAEWLSDDAMSDLYERFLREYYAFHHPSLRARAVTVPWDYDVESAIGTEQLPAMRTDVTLRRGSRTLIIDAKYYGQNMQRGRWEKRTVRSGHLYQVLAYAKNADTAGNGAVSALLLYARTVDEVQPDVDVTVQGTRIGARTLDLGQPWETIRTQLEQILSWLNEPEANVLESRDRGSPVRNAKPRSTD</sequence>
<proteinExistence type="predicted"/>
<organism evidence="2 3">
    <name type="scientific">Brevibacterium samyangense</name>
    <dbReference type="NCBI Taxonomy" id="366888"/>
    <lineage>
        <taxon>Bacteria</taxon>
        <taxon>Bacillati</taxon>
        <taxon>Actinomycetota</taxon>
        <taxon>Actinomycetes</taxon>
        <taxon>Micrococcales</taxon>
        <taxon>Brevibacteriaceae</taxon>
        <taxon>Brevibacterium</taxon>
    </lineage>
</organism>
<evidence type="ECO:0000256" key="1">
    <source>
        <dbReference type="SAM" id="MobiDB-lite"/>
    </source>
</evidence>
<evidence type="ECO:0000313" key="3">
    <source>
        <dbReference type="Proteomes" id="UP001500755"/>
    </source>
</evidence>
<dbReference type="EMBL" id="BAAANO010000021">
    <property type="protein sequence ID" value="GAA2011400.1"/>
    <property type="molecule type" value="Genomic_DNA"/>
</dbReference>